<dbReference type="Gene3D" id="2.60.210.10">
    <property type="entry name" value="Apoptosis, Tumor Necrosis Factor Receptor Associated Protein 2, Chain A"/>
    <property type="match status" value="1"/>
</dbReference>
<evidence type="ECO:0000256" key="2">
    <source>
        <dbReference type="ARBA" id="ARBA00010846"/>
    </source>
</evidence>
<sequence length="352" mass="39853">MATLSVSRCTAETEKGAHTFEINGYSLHRGHGVGRFLRSANFTVGGHLWSVVFYPDGCREDCKDFVCVGLQLMSWSIGMVHTSFILSFLHPTNIQPSSSSAPVVFNFYQACSSFVCHRFMKRSMLEKAGYIVEDNLKLHCTLTVSKLPRVGETMHLETILPPPSDITEHLMKLLETQECTDVIFVVQGEEFPAHKLVMAMRSPVFKAQLYGQMMEKDMNRIIVPEMQPFVFRVLLHFIYTDALPSLDDLDGDSMKDMIKHLLLAADRYLMERLKLVCESILCKELDVKSLANMLALADQHSCTGLKDACIEFVSSSSIANEVAETQAYKELKRTHPSVVMDMWEKIIKRPRT</sequence>
<dbReference type="SMART" id="SM00225">
    <property type="entry name" value="BTB"/>
    <property type="match status" value="1"/>
</dbReference>
<dbReference type="InterPro" id="IPR000210">
    <property type="entry name" value="BTB/POZ_dom"/>
</dbReference>
<dbReference type="GO" id="GO:0016567">
    <property type="term" value="P:protein ubiquitination"/>
    <property type="evidence" value="ECO:0007669"/>
    <property type="project" value="InterPro"/>
</dbReference>
<evidence type="ECO:0000256" key="1">
    <source>
        <dbReference type="ARBA" id="ARBA00004906"/>
    </source>
</evidence>
<dbReference type="AlphaFoldDB" id="I1GM66"/>
<dbReference type="InterPro" id="IPR045005">
    <property type="entry name" value="BPM1-6"/>
</dbReference>
<dbReference type="Gene3D" id="1.25.40.420">
    <property type="match status" value="1"/>
</dbReference>
<evidence type="ECO:0000313" key="5">
    <source>
        <dbReference type="EMBL" id="KQK12695.1"/>
    </source>
</evidence>
<dbReference type="Pfam" id="PF24570">
    <property type="entry name" value="BACK_BPM_SPOP"/>
    <property type="match status" value="1"/>
</dbReference>
<comment type="pathway">
    <text evidence="1">Protein modification; protein ubiquitination.</text>
</comment>
<proteinExistence type="inferred from homology"/>
<evidence type="ECO:0000259" key="3">
    <source>
        <dbReference type="PROSITE" id="PS50097"/>
    </source>
</evidence>
<dbReference type="Proteomes" id="UP000008810">
    <property type="component" value="Chromosome 1"/>
</dbReference>
<keyword evidence="7" id="KW-1185">Reference proteome</keyword>
<dbReference type="eggNOG" id="KOG1987">
    <property type="taxonomic scope" value="Eukaryota"/>
</dbReference>
<dbReference type="PROSITE" id="PS50144">
    <property type="entry name" value="MATH"/>
    <property type="match status" value="1"/>
</dbReference>
<dbReference type="SUPFAM" id="SSF49599">
    <property type="entry name" value="TRAF domain-like"/>
    <property type="match status" value="1"/>
</dbReference>
<dbReference type="PANTHER" id="PTHR26379:SF474">
    <property type="entry name" value="OS08G0228200 PROTEIN"/>
    <property type="match status" value="1"/>
</dbReference>
<reference evidence="5 6" key="1">
    <citation type="journal article" date="2010" name="Nature">
        <title>Genome sequencing and analysis of the model grass Brachypodium distachyon.</title>
        <authorList>
            <consortium name="International Brachypodium Initiative"/>
        </authorList>
    </citation>
    <scope>NUCLEOTIDE SEQUENCE [LARGE SCALE GENOMIC DNA]</scope>
    <source>
        <strain evidence="5 6">Bd21</strain>
    </source>
</reference>
<comment type="similarity">
    <text evidence="2">Belongs to the Tdpoz family.</text>
</comment>
<dbReference type="EnsemblPlants" id="KQK12695">
    <property type="protein sequence ID" value="KQK12695"/>
    <property type="gene ID" value="BRADI_1g05397v3"/>
</dbReference>
<accession>I1GM66</accession>
<organism evidence="6">
    <name type="scientific">Brachypodium distachyon</name>
    <name type="common">Purple false brome</name>
    <name type="synonym">Trachynia distachya</name>
    <dbReference type="NCBI Taxonomy" id="15368"/>
    <lineage>
        <taxon>Eukaryota</taxon>
        <taxon>Viridiplantae</taxon>
        <taxon>Streptophyta</taxon>
        <taxon>Embryophyta</taxon>
        <taxon>Tracheophyta</taxon>
        <taxon>Spermatophyta</taxon>
        <taxon>Magnoliopsida</taxon>
        <taxon>Liliopsida</taxon>
        <taxon>Poales</taxon>
        <taxon>Poaceae</taxon>
        <taxon>BOP clade</taxon>
        <taxon>Pooideae</taxon>
        <taxon>Stipodae</taxon>
        <taxon>Brachypodieae</taxon>
        <taxon>Brachypodium</taxon>
    </lineage>
</organism>
<dbReference type="InterPro" id="IPR011333">
    <property type="entry name" value="SKP1/BTB/POZ_sf"/>
</dbReference>
<dbReference type="PANTHER" id="PTHR26379">
    <property type="entry name" value="BTB/POZ AND MATH DOMAIN-CONTAINING PROTEIN 1"/>
    <property type="match status" value="1"/>
</dbReference>
<reference evidence="5" key="2">
    <citation type="submission" date="2017-06" db="EMBL/GenBank/DDBJ databases">
        <title>WGS assembly of Brachypodium distachyon.</title>
        <authorList>
            <consortium name="The International Brachypodium Initiative"/>
            <person name="Lucas S."/>
            <person name="Harmon-Smith M."/>
            <person name="Lail K."/>
            <person name="Tice H."/>
            <person name="Grimwood J."/>
            <person name="Bruce D."/>
            <person name="Barry K."/>
            <person name="Shu S."/>
            <person name="Lindquist E."/>
            <person name="Wang M."/>
            <person name="Pitluck S."/>
            <person name="Vogel J.P."/>
            <person name="Garvin D.F."/>
            <person name="Mockler T.C."/>
            <person name="Schmutz J."/>
            <person name="Rokhsar D."/>
            <person name="Bevan M.W."/>
        </authorList>
    </citation>
    <scope>NUCLEOTIDE SEQUENCE</scope>
    <source>
        <strain evidence="5">Bd21</strain>
    </source>
</reference>
<dbReference type="Pfam" id="PF00651">
    <property type="entry name" value="BTB"/>
    <property type="match status" value="1"/>
</dbReference>
<dbReference type="CDD" id="cd00121">
    <property type="entry name" value="MATH"/>
    <property type="match status" value="1"/>
</dbReference>
<dbReference type="InterPro" id="IPR056423">
    <property type="entry name" value="BACK_BPM_SPOP"/>
</dbReference>
<evidence type="ECO:0000313" key="7">
    <source>
        <dbReference type="Proteomes" id="UP000008810"/>
    </source>
</evidence>
<reference evidence="6" key="3">
    <citation type="submission" date="2018-08" db="UniProtKB">
        <authorList>
            <consortium name="EnsemblPlants"/>
        </authorList>
    </citation>
    <scope>IDENTIFICATION</scope>
    <source>
        <strain evidence="6">cv. Bd21</strain>
    </source>
</reference>
<evidence type="ECO:0008006" key="8">
    <source>
        <dbReference type="Google" id="ProtNLM"/>
    </source>
</evidence>
<dbReference type="Pfam" id="PF22486">
    <property type="entry name" value="MATH_2"/>
    <property type="match status" value="1"/>
</dbReference>
<dbReference type="SUPFAM" id="SSF54695">
    <property type="entry name" value="POZ domain"/>
    <property type="match status" value="1"/>
</dbReference>
<dbReference type="Gene3D" id="3.30.710.10">
    <property type="entry name" value="Potassium Channel Kv1.1, Chain A"/>
    <property type="match status" value="1"/>
</dbReference>
<evidence type="ECO:0000313" key="6">
    <source>
        <dbReference type="EnsemblPlants" id="KQK12695"/>
    </source>
</evidence>
<dbReference type="OrthoDB" id="6496053at2759"/>
<dbReference type="HOGENOM" id="CLU_004253_2_0_1"/>
<dbReference type="PROSITE" id="PS50097">
    <property type="entry name" value="BTB"/>
    <property type="match status" value="1"/>
</dbReference>
<dbReference type="KEGG" id="bdi:100836197"/>
<dbReference type="Gramene" id="KQK12695">
    <property type="protein sequence ID" value="KQK12695"/>
    <property type="gene ID" value="BRADI_1g05397v3"/>
</dbReference>
<evidence type="ECO:0000259" key="4">
    <source>
        <dbReference type="PROSITE" id="PS50144"/>
    </source>
</evidence>
<dbReference type="RefSeq" id="XP_003559307.1">
    <property type="nucleotide sequence ID" value="XM_003559259.1"/>
</dbReference>
<protein>
    <recommendedName>
        <fullName evidence="8">BTB domain-containing protein</fullName>
    </recommendedName>
</protein>
<feature type="domain" description="BTB" evidence="3">
    <location>
        <begin position="180"/>
        <end position="247"/>
    </location>
</feature>
<gene>
    <name evidence="6" type="primary">LOC100836197</name>
    <name evidence="5" type="ORF">BRADI_1g05397v3</name>
</gene>
<dbReference type="InterPro" id="IPR008974">
    <property type="entry name" value="TRAF-like"/>
</dbReference>
<dbReference type="InterPro" id="IPR002083">
    <property type="entry name" value="MATH/TRAF_dom"/>
</dbReference>
<name>I1GM66_BRADI</name>
<dbReference type="GeneID" id="100836197"/>
<feature type="domain" description="MATH" evidence="4">
    <location>
        <begin position="15"/>
        <end position="142"/>
    </location>
</feature>
<dbReference type="EMBL" id="CM000880">
    <property type="protein sequence ID" value="KQK12695.1"/>
    <property type="molecule type" value="Genomic_DNA"/>
</dbReference>